<dbReference type="Gene3D" id="1.20.81.30">
    <property type="entry name" value="Type II secretion system (T2SS), domain F"/>
    <property type="match status" value="1"/>
</dbReference>
<feature type="transmembrane region" description="Helical" evidence="6">
    <location>
        <begin position="56"/>
        <end position="73"/>
    </location>
</feature>
<feature type="transmembrane region" description="Helical" evidence="6">
    <location>
        <begin position="6"/>
        <end position="25"/>
    </location>
</feature>
<keyword evidence="3 6" id="KW-0812">Transmembrane</keyword>
<dbReference type="InterPro" id="IPR018076">
    <property type="entry name" value="T2SS_GspF_dom"/>
</dbReference>
<feature type="transmembrane region" description="Helical" evidence="6">
    <location>
        <begin position="254"/>
        <end position="274"/>
    </location>
</feature>
<evidence type="ECO:0000256" key="4">
    <source>
        <dbReference type="ARBA" id="ARBA00022989"/>
    </source>
</evidence>
<evidence type="ECO:0000313" key="8">
    <source>
        <dbReference type="EMBL" id="MBU2761723.1"/>
    </source>
</evidence>
<evidence type="ECO:0000313" key="9">
    <source>
        <dbReference type="Proteomes" id="UP000755654"/>
    </source>
</evidence>
<reference evidence="8 9" key="1">
    <citation type="journal article" date="2021" name="ISME J.">
        <title>Genomic evolution of the class Acidithiobacillia: deep-branching Proteobacteria living in extreme acidic conditions.</title>
        <authorList>
            <person name="Moya-Beltran A."/>
            <person name="Beard S."/>
            <person name="Rojas-Villalobos C."/>
            <person name="Issotta F."/>
            <person name="Gallardo Y."/>
            <person name="Ulloa R."/>
            <person name="Giaveno A."/>
            <person name="Degli Esposti M."/>
            <person name="Johnson D.B."/>
            <person name="Quatrini R."/>
        </authorList>
    </citation>
    <scope>NUCLEOTIDE SEQUENCE [LARGE SCALE GENOMIC DNA]</scope>
    <source>
        <strain evidence="8 9">RW2</strain>
    </source>
</reference>
<organism evidence="8 9">
    <name type="scientific">Acidithiobacillus sulfurivorans</name>
    <dbReference type="NCBI Taxonomy" id="1958756"/>
    <lineage>
        <taxon>Bacteria</taxon>
        <taxon>Pseudomonadati</taxon>
        <taxon>Pseudomonadota</taxon>
        <taxon>Acidithiobacillia</taxon>
        <taxon>Acidithiobacillales</taxon>
        <taxon>Acidithiobacillaceae</taxon>
        <taxon>Acidithiobacillus</taxon>
    </lineage>
</organism>
<dbReference type="PANTHER" id="PTHR35007">
    <property type="entry name" value="INTEGRAL MEMBRANE PROTEIN-RELATED"/>
    <property type="match status" value="1"/>
</dbReference>
<evidence type="ECO:0000259" key="7">
    <source>
        <dbReference type="Pfam" id="PF00482"/>
    </source>
</evidence>
<name>A0ABS6A2I9_9PROT</name>
<keyword evidence="2" id="KW-1003">Cell membrane</keyword>
<comment type="subcellular location">
    <subcellularLocation>
        <location evidence="1">Cell membrane</location>
        <topology evidence="1">Multi-pass membrane protein</topology>
    </subcellularLocation>
</comment>
<evidence type="ECO:0000256" key="2">
    <source>
        <dbReference type="ARBA" id="ARBA00022475"/>
    </source>
</evidence>
<dbReference type="Proteomes" id="UP000755654">
    <property type="component" value="Unassembled WGS sequence"/>
</dbReference>
<evidence type="ECO:0000256" key="1">
    <source>
        <dbReference type="ARBA" id="ARBA00004651"/>
    </source>
</evidence>
<keyword evidence="5 6" id="KW-0472">Membrane</keyword>
<evidence type="ECO:0000256" key="5">
    <source>
        <dbReference type="ARBA" id="ARBA00023136"/>
    </source>
</evidence>
<feature type="transmembrane region" description="Helical" evidence="6">
    <location>
        <begin position="223"/>
        <end position="242"/>
    </location>
</feature>
<sequence length="282" mass="31181">MNTTLLVIITGISTTVLFFLLLMGLQTGALWQKRQVEEASQQTLVDLFIFIDARRLMLINLIVFLLLPTFAWLLTGSPFVAVIAAVAALFLPRAWVARLRSKRLKLFARQMPDGLLMLASSLRAGMGLGSSLEILAKEQPAPFSQEIGLLLRTQRMGVSFDDALSRLEVRLPIEEFRLFTAALRIARSVGGNLSETLETLAHTLSRKAEVEGKIASLTAQGRMQAWVMTGLPIGLILVLRAMEPGPMSLLFHSMLGWAVLAVIALMEFAGFFFIRRIVSIEV</sequence>
<evidence type="ECO:0000256" key="6">
    <source>
        <dbReference type="SAM" id="Phobius"/>
    </source>
</evidence>
<dbReference type="EMBL" id="JAAOMP010000172">
    <property type="protein sequence ID" value="MBU2761723.1"/>
    <property type="molecule type" value="Genomic_DNA"/>
</dbReference>
<feature type="domain" description="Type II secretion system protein GspF" evidence="7">
    <location>
        <begin position="117"/>
        <end position="239"/>
    </location>
</feature>
<dbReference type="RefSeq" id="WP_215885203.1">
    <property type="nucleotide sequence ID" value="NZ_JAAOMP010000172.1"/>
</dbReference>
<dbReference type="InterPro" id="IPR042094">
    <property type="entry name" value="T2SS_GspF_sf"/>
</dbReference>
<protein>
    <recommendedName>
        <fullName evidence="7">Type II secretion system protein GspF domain-containing protein</fullName>
    </recommendedName>
</protein>
<keyword evidence="9" id="KW-1185">Reference proteome</keyword>
<evidence type="ECO:0000256" key="3">
    <source>
        <dbReference type="ARBA" id="ARBA00022692"/>
    </source>
</evidence>
<feature type="transmembrane region" description="Helical" evidence="6">
    <location>
        <begin position="79"/>
        <end position="96"/>
    </location>
</feature>
<keyword evidence="4 6" id="KW-1133">Transmembrane helix</keyword>
<proteinExistence type="predicted"/>
<dbReference type="Pfam" id="PF00482">
    <property type="entry name" value="T2SSF"/>
    <property type="match status" value="1"/>
</dbReference>
<comment type="caution">
    <text evidence="8">The sequence shown here is derived from an EMBL/GenBank/DDBJ whole genome shotgun (WGS) entry which is preliminary data.</text>
</comment>
<dbReference type="PANTHER" id="PTHR35007:SF1">
    <property type="entry name" value="PILUS ASSEMBLY PROTEIN"/>
    <property type="match status" value="1"/>
</dbReference>
<gene>
    <name evidence="8" type="ORF">HAP95_16450</name>
</gene>
<accession>A0ABS6A2I9</accession>